<comment type="caution">
    <text evidence="1">The sequence shown here is derived from an EMBL/GenBank/DDBJ whole genome shotgun (WGS) entry which is preliminary data.</text>
</comment>
<name>A0A437KF85_9BACI</name>
<dbReference type="RefSeq" id="WP_127737940.1">
    <property type="nucleotide sequence ID" value="NZ_CAJCKN010000058.1"/>
</dbReference>
<evidence type="ECO:0000313" key="2">
    <source>
        <dbReference type="Proteomes" id="UP000288024"/>
    </source>
</evidence>
<dbReference type="InterPro" id="IPR014988">
    <property type="entry name" value="Uncharacterised_YqcI/YcgG"/>
</dbReference>
<organism evidence="1 2">
    <name type="scientific">Niallia taxi</name>
    <dbReference type="NCBI Taxonomy" id="2499688"/>
    <lineage>
        <taxon>Bacteria</taxon>
        <taxon>Bacillati</taxon>
        <taxon>Bacillota</taxon>
        <taxon>Bacilli</taxon>
        <taxon>Bacillales</taxon>
        <taxon>Bacillaceae</taxon>
        <taxon>Niallia</taxon>
    </lineage>
</organism>
<dbReference type="Pfam" id="PF08892">
    <property type="entry name" value="YqcI_YcgG"/>
    <property type="match status" value="1"/>
</dbReference>
<evidence type="ECO:0000313" key="1">
    <source>
        <dbReference type="EMBL" id="RVT65726.1"/>
    </source>
</evidence>
<accession>A0A437KF85</accession>
<reference evidence="1 2" key="1">
    <citation type="submission" date="2019-01" db="EMBL/GenBank/DDBJ databases">
        <title>Bacillus sp. M5HDSG1-1, whole genome shotgun sequence.</title>
        <authorList>
            <person name="Tuo L."/>
        </authorList>
    </citation>
    <scope>NUCLEOTIDE SEQUENCE [LARGE SCALE GENOMIC DNA]</scope>
    <source>
        <strain evidence="1 2">M5HDSG1-1</strain>
    </source>
</reference>
<dbReference type="Proteomes" id="UP000288024">
    <property type="component" value="Unassembled WGS sequence"/>
</dbReference>
<protein>
    <submittedName>
        <fullName evidence="1">YqcI/YcgG family protein</fullName>
    </submittedName>
</protein>
<keyword evidence="2" id="KW-1185">Reference proteome</keyword>
<dbReference type="PANTHER" id="PTHR40045">
    <property type="entry name" value="YCGG FAMILY PROTEIN"/>
    <property type="match status" value="1"/>
</dbReference>
<dbReference type="EMBL" id="RZTZ01000002">
    <property type="protein sequence ID" value="RVT65726.1"/>
    <property type="molecule type" value="Genomic_DNA"/>
</dbReference>
<dbReference type="AlphaFoldDB" id="A0A437KF85"/>
<sequence length="253" mass="29662">MNSLFDKDTLEQNSPDGWQKEAFEAFKVKMTDKEKPFPCIPAVIGFTTNELRYGFLGDPRLDKSSFDFAALLKAYTEASRSFGKYTSLIVFYETPADLQHISVEQYEEIFWEQLGKLASLDDMEWPKHIPKDPDHSLWEFCFFGEQYFMYCATPAHINRQSRNSHNMMLAITPRWVLQEFNQKPTVAGRIKTKIRKRLGNYDSIDIHPALNSYGDLDNQEWKQYFLRDDDTIPIKCPYHRVLKALGLYDVKKE</sequence>
<gene>
    <name evidence="1" type="ORF">EM808_09130</name>
</gene>
<proteinExistence type="predicted"/>
<dbReference type="PANTHER" id="PTHR40045:SF1">
    <property type="entry name" value="YQCI_YCGG FAMILY PROTEIN"/>
    <property type="match status" value="1"/>
</dbReference>